<dbReference type="EMBL" id="MLJW01008785">
    <property type="protein sequence ID" value="OIQ63690.1"/>
    <property type="molecule type" value="Genomic_DNA"/>
</dbReference>
<accession>A0A1J5NY58</accession>
<comment type="caution">
    <text evidence="2">The sequence shown here is derived from an EMBL/GenBank/DDBJ whole genome shotgun (WGS) entry which is preliminary data.</text>
</comment>
<gene>
    <name evidence="2" type="primary">yfiT_3</name>
    <name evidence="2" type="ORF">GALL_547680</name>
</gene>
<dbReference type="GO" id="GO:0016787">
    <property type="term" value="F:hydrolase activity"/>
    <property type="evidence" value="ECO:0007669"/>
    <property type="project" value="UniProtKB-KW"/>
</dbReference>
<reference evidence="2" key="1">
    <citation type="submission" date="2016-10" db="EMBL/GenBank/DDBJ databases">
        <title>Sequence of Gallionella enrichment culture.</title>
        <authorList>
            <person name="Poehlein A."/>
            <person name="Muehling M."/>
            <person name="Daniel R."/>
        </authorList>
    </citation>
    <scope>NUCLEOTIDE SEQUENCE</scope>
</reference>
<dbReference type="EC" id="3.-.-.-" evidence="2"/>
<name>A0A1J5NY58_9ZZZZ</name>
<sequence length="69" mass="7948">MPVEPSLKIIEGIHQHWAALLESFTEDEWNRAFVNPESGNTLQLKKALALYAWHSKHHLAHVTETIKSF</sequence>
<dbReference type="Gene3D" id="1.20.120.450">
    <property type="entry name" value="dinb family like domain"/>
    <property type="match status" value="1"/>
</dbReference>
<organism evidence="2">
    <name type="scientific">mine drainage metagenome</name>
    <dbReference type="NCBI Taxonomy" id="410659"/>
    <lineage>
        <taxon>unclassified sequences</taxon>
        <taxon>metagenomes</taxon>
        <taxon>ecological metagenomes</taxon>
    </lineage>
</organism>
<evidence type="ECO:0000313" key="2">
    <source>
        <dbReference type="EMBL" id="OIQ63690.1"/>
    </source>
</evidence>
<feature type="domain" description="DinB-like" evidence="1">
    <location>
        <begin position="3"/>
        <end position="61"/>
    </location>
</feature>
<proteinExistence type="predicted"/>
<evidence type="ECO:0000259" key="1">
    <source>
        <dbReference type="Pfam" id="PF12867"/>
    </source>
</evidence>
<keyword evidence="2" id="KW-0378">Hydrolase</keyword>
<dbReference type="InterPro" id="IPR034660">
    <property type="entry name" value="DinB/YfiT-like"/>
</dbReference>
<dbReference type="Pfam" id="PF12867">
    <property type="entry name" value="DinB_2"/>
    <property type="match status" value="1"/>
</dbReference>
<dbReference type="AlphaFoldDB" id="A0A1J5NY58"/>
<protein>
    <submittedName>
        <fullName evidence="2">Putative metal-dependent hydrolase YfiT</fullName>
        <ecNumber evidence="2">3.-.-.-</ecNumber>
    </submittedName>
</protein>
<dbReference type="SUPFAM" id="SSF109854">
    <property type="entry name" value="DinB/YfiT-like putative metalloenzymes"/>
    <property type="match status" value="1"/>
</dbReference>
<dbReference type="InterPro" id="IPR024775">
    <property type="entry name" value="DinB-like"/>
</dbReference>